<keyword evidence="9" id="KW-1185">Reference proteome</keyword>
<keyword evidence="6" id="KW-0805">Transcription regulation</keyword>
<dbReference type="PANTHER" id="PTHR12835">
    <property type="entry name" value="BIOTIN PROTEIN LIGASE"/>
    <property type="match status" value="1"/>
</dbReference>
<dbReference type="InterPro" id="IPR004143">
    <property type="entry name" value="BPL_LPL_catalytic"/>
</dbReference>
<dbReference type="AlphaFoldDB" id="A0A1W2CUA0"/>
<dbReference type="Pfam" id="PF08279">
    <property type="entry name" value="HTH_11"/>
    <property type="match status" value="1"/>
</dbReference>
<evidence type="ECO:0000256" key="4">
    <source>
        <dbReference type="ARBA" id="ARBA00023267"/>
    </source>
</evidence>
<organism evidence="8 9">
    <name type="scientific">Desulfocicer vacuolatum DSM 3385</name>
    <dbReference type="NCBI Taxonomy" id="1121400"/>
    <lineage>
        <taxon>Bacteria</taxon>
        <taxon>Pseudomonadati</taxon>
        <taxon>Thermodesulfobacteriota</taxon>
        <taxon>Desulfobacteria</taxon>
        <taxon>Desulfobacterales</taxon>
        <taxon>Desulfobacteraceae</taxon>
        <taxon>Desulfocicer</taxon>
    </lineage>
</organism>
<dbReference type="Gene3D" id="2.30.30.100">
    <property type="match status" value="1"/>
</dbReference>
<evidence type="ECO:0000256" key="3">
    <source>
        <dbReference type="ARBA" id="ARBA00022840"/>
    </source>
</evidence>
<dbReference type="CDD" id="cd16442">
    <property type="entry name" value="BPL"/>
    <property type="match status" value="1"/>
</dbReference>
<keyword evidence="6" id="KW-0804">Transcription</keyword>
<dbReference type="OrthoDB" id="9807064at2"/>
<dbReference type="GO" id="GO:0005524">
    <property type="term" value="F:ATP binding"/>
    <property type="evidence" value="ECO:0007669"/>
    <property type="project" value="UniProtKB-UniRule"/>
</dbReference>
<proteinExistence type="inferred from homology"/>
<dbReference type="Proteomes" id="UP000192418">
    <property type="component" value="Unassembled WGS sequence"/>
</dbReference>
<sequence length="330" mass="36656">MGNRETLLELLKSEKNCWISGEIMRQTLGISRNAVSKHIRVLRDKGYEIESSTKKGYRLESPQDLIIPEEILDGLNTKVFGRQEIICFKETDSTNSQARALADGGAGEGSLVLAESQTLGRGRKGRTWFSPKGEGLFISMILRPLMSPMDSSRLTLLAAVALAEAIMDSTGLEIKIKWPNDLLCNGRKVAGILTELSTDMDAVNHVIIGLGLNVNTPRKSFPMDLRKKASSLLVESEQPHSRCKITQLFLERFENHYNTLVDHGFPKLLSRWKTMSDSIGQKVRVEMIDKTLTGTIQDVDSNGFLILEDKNGVRHSILSGDVIPFTGKKS</sequence>
<dbReference type="InterPro" id="IPR004408">
    <property type="entry name" value="Biotin_CoA_COase_ligase"/>
</dbReference>
<evidence type="ECO:0000256" key="1">
    <source>
        <dbReference type="ARBA" id="ARBA00022598"/>
    </source>
</evidence>
<feature type="domain" description="BPL/LPL catalytic" evidence="7">
    <location>
        <begin position="69"/>
        <end position="261"/>
    </location>
</feature>
<dbReference type="GO" id="GO:0005737">
    <property type="term" value="C:cytoplasm"/>
    <property type="evidence" value="ECO:0007669"/>
    <property type="project" value="TreeGrafter"/>
</dbReference>
<feature type="binding site" evidence="6">
    <location>
        <begin position="121"/>
        <end position="123"/>
    </location>
    <ligand>
        <name>biotin</name>
        <dbReference type="ChEBI" id="CHEBI:57586"/>
    </ligand>
</feature>
<evidence type="ECO:0000256" key="5">
    <source>
        <dbReference type="ARBA" id="ARBA00047846"/>
    </source>
</evidence>
<dbReference type="STRING" id="1121400.SAMN02746065_113124"/>
<accession>A0A1W2CUA0</accession>
<dbReference type="Gene3D" id="3.30.930.10">
    <property type="entry name" value="Bira Bifunctional Protein, Domain 2"/>
    <property type="match status" value="1"/>
</dbReference>
<feature type="binding site" evidence="6">
    <location>
        <position position="188"/>
    </location>
    <ligand>
        <name>biotin</name>
        <dbReference type="ChEBI" id="CHEBI:57586"/>
    </ligand>
</feature>
<dbReference type="InterPro" id="IPR036388">
    <property type="entry name" value="WH-like_DNA-bd_sf"/>
</dbReference>
<dbReference type="GO" id="GO:0004077">
    <property type="term" value="F:biotin--[biotin carboxyl-carrier protein] ligase activity"/>
    <property type="evidence" value="ECO:0007669"/>
    <property type="project" value="UniProtKB-UniRule"/>
</dbReference>
<dbReference type="EMBL" id="FWXY01000013">
    <property type="protein sequence ID" value="SMC88817.1"/>
    <property type="molecule type" value="Genomic_DNA"/>
</dbReference>
<keyword evidence="6" id="KW-0238">DNA-binding</keyword>
<dbReference type="InterPro" id="IPR030855">
    <property type="entry name" value="Bifunct_BirA"/>
</dbReference>
<dbReference type="Pfam" id="PF02237">
    <property type="entry name" value="BPL_C"/>
    <property type="match status" value="1"/>
</dbReference>
<dbReference type="InterPro" id="IPR011991">
    <property type="entry name" value="ArsR-like_HTH"/>
</dbReference>
<dbReference type="PROSITE" id="PS51733">
    <property type="entry name" value="BPL_LPL_CATALYTIC"/>
    <property type="match status" value="1"/>
</dbReference>
<dbReference type="Gene3D" id="1.10.10.10">
    <property type="entry name" value="Winged helix-like DNA-binding domain superfamily/Winged helix DNA-binding domain"/>
    <property type="match status" value="1"/>
</dbReference>
<dbReference type="CDD" id="cd00090">
    <property type="entry name" value="HTH_ARSR"/>
    <property type="match status" value="1"/>
</dbReference>
<dbReference type="SUPFAM" id="SSF50037">
    <property type="entry name" value="C-terminal domain of transcriptional repressors"/>
    <property type="match status" value="1"/>
</dbReference>
<reference evidence="8 9" key="1">
    <citation type="submission" date="2017-04" db="EMBL/GenBank/DDBJ databases">
        <authorList>
            <person name="Afonso C.L."/>
            <person name="Miller P.J."/>
            <person name="Scott M.A."/>
            <person name="Spackman E."/>
            <person name="Goraichik I."/>
            <person name="Dimitrov K.M."/>
            <person name="Suarez D.L."/>
            <person name="Swayne D.E."/>
        </authorList>
    </citation>
    <scope>NUCLEOTIDE SEQUENCE [LARGE SCALE GENOMIC DNA]</scope>
    <source>
        <strain evidence="8 9">DSM 3385</strain>
    </source>
</reference>
<dbReference type="GO" id="GO:0003677">
    <property type="term" value="F:DNA binding"/>
    <property type="evidence" value="ECO:0007669"/>
    <property type="project" value="UniProtKB-UniRule"/>
</dbReference>
<dbReference type="SUPFAM" id="SSF46785">
    <property type="entry name" value="Winged helix' DNA-binding domain"/>
    <property type="match status" value="1"/>
</dbReference>
<dbReference type="EC" id="6.3.4.15" evidence="6"/>
<dbReference type="InterPro" id="IPR013196">
    <property type="entry name" value="HTH_11"/>
</dbReference>
<dbReference type="InterPro" id="IPR008988">
    <property type="entry name" value="Transcriptional_repressor_C"/>
</dbReference>
<evidence type="ECO:0000313" key="8">
    <source>
        <dbReference type="EMBL" id="SMC88817.1"/>
    </source>
</evidence>
<evidence type="ECO:0000256" key="6">
    <source>
        <dbReference type="HAMAP-Rule" id="MF_00978"/>
    </source>
</evidence>
<comment type="function">
    <text evidence="6">Acts both as a biotin--[acetyl-CoA-carboxylase] ligase and a repressor.</text>
</comment>
<dbReference type="GO" id="GO:0006355">
    <property type="term" value="P:regulation of DNA-templated transcription"/>
    <property type="evidence" value="ECO:0007669"/>
    <property type="project" value="UniProtKB-UniRule"/>
</dbReference>
<dbReference type="RefSeq" id="WP_084069861.1">
    <property type="nucleotide sequence ID" value="NZ_FWXY01000013.1"/>
</dbReference>
<feature type="binding site" evidence="6">
    <location>
        <position position="117"/>
    </location>
    <ligand>
        <name>biotin</name>
        <dbReference type="ChEBI" id="CHEBI:57586"/>
    </ligand>
</feature>
<dbReference type="PANTHER" id="PTHR12835:SF5">
    <property type="entry name" value="BIOTIN--PROTEIN LIGASE"/>
    <property type="match status" value="1"/>
</dbReference>
<dbReference type="NCBIfam" id="TIGR00121">
    <property type="entry name" value="birA_ligase"/>
    <property type="match status" value="1"/>
</dbReference>
<dbReference type="SUPFAM" id="SSF55681">
    <property type="entry name" value="Class II aaRS and biotin synthetases"/>
    <property type="match status" value="1"/>
</dbReference>
<evidence type="ECO:0000313" key="9">
    <source>
        <dbReference type="Proteomes" id="UP000192418"/>
    </source>
</evidence>
<evidence type="ECO:0000256" key="2">
    <source>
        <dbReference type="ARBA" id="ARBA00022741"/>
    </source>
</evidence>
<comment type="similarity">
    <text evidence="6">Belongs to the biotin--protein ligase family.</text>
</comment>
<keyword evidence="6" id="KW-0678">Repressor</keyword>
<comment type="catalytic activity">
    <reaction evidence="5 6">
        <text>biotin + L-lysyl-[protein] + ATP = N(6)-biotinyl-L-lysyl-[protein] + AMP + diphosphate + H(+)</text>
        <dbReference type="Rhea" id="RHEA:11756"/>
        <dbReference type="Rhea" id="RHEA-COMP:9752"/>
        <dbReference type="Rhea" id="RHEA-COMP:10505"/>
        <dbReference type="ChEBI" id="CHEBI:15378"/>
        <dbReference type="ChEBI" id="CHEBI:29969"/>
        <dbReference type="ChEBI" id="CHEBI:30616"/>
        <dbReference type="ChEBI" id="CHEBI:33019"/>
        <dbReference type="ChEBI" id="CHEBI:57586"/>
        <dbReference type="ChEBI" id="CHEBI:83144"/>
        <dbReference type="ChEBI" id="CHEBI:456215"/>
        <dbReference type="EC" id="6.3.4.15"/>
    </reaction>
</comment>
<dbReference type="HAMAP" id="MF_00978">
    <property type="entry name" value="Bifunct_BirA"/>
    <property type="match status" value="1"/>
</dbReference>
<name>A0A1W2CUA0_9BACT</name>
<keyword evidence="4 6" id="KW-0092">Biotin</keyword>
<keyword evidence="2 6" id="KW-0547">Nucleotide-binding</keyword>
<keyword evidence="1 6" id="KW-0436">Ligase</keyword>
<dbReference type="InterPro" id="IPR003142">
    <property type="entry name" value="BPL_C"/>
</dbReference>
<keyword evidence="3 6" id="KW-0067">ATP-binding</keyword>
<evidence type="ECO:0000259" key="7">
    <source>
        <dbReference type="PROSITE" id="PS51733"/>
    </source>
</evidence>
<feature type="binding site" evidence="6">
    <location>
        <begin position="93"/>
        <end position="95"/>
    </location>
    <ligand>
        <name>biotin</name>
        <dbReference type="ChEBI" id="CHEBI:57586"/>
    </ligand>
</feature>
<feature type="DNA-binding region" description="H-T-H motif" evidence="6">
    <location>
        <begin position="21"/>
        <end position="40"/>
    </location>
</feature>
<dbReference type="InterPro" id="IPR045864">
    <property type="entry name" value="aa-tRNA-synth_II/BPL/LPL"/>
</dbReference>
<dbReference type="Pfam" id="PF03099">
    <property type="entry name" value="BPL_LplA_LipB"/>
    <property type="match status" value="1"/>
</dbReference>
<gene>
    <name evidence="6" type="primary">birA</name>
    <name evidence="8" type="ORF">SAMN02746065_113124</name>
</gene>
<protein>
    <recommendedName>
        <fullName evidence="6">Bifunctional ligase/repressor BirA</fullName>
    </recommendedName>
    <alternativeName>
        <fullName evidence="6">Biotin--[acetyl-CoA-carboxylase] ligase</fullName>
        <ecNumber evidence="6">6.3.4.15</ecNumber>
    </alternativeName>
    <alternativeName>
        <fullName evidence="6">Biotin--protein ligase</fullName>
    </alternativeName>
    <alternativeName>
        <fullName evidence="6">Biotin-[acetyl-CoA carboxylase] synthetase</fullName>
    </alternativeName>
</protein>
<dbReference type="InterPro" id="IPR036390">
    <property type="entry name" value="WH_DNA-bd_sf"/>
</dbReference>